<evidence type="ECO:0000256" key="1">
    <source>
        <dbReference type="SAM" id="MobiDB-lite"/>
    </source>
</evidence>
<proteinExistence type="predicted"/>
<evidence type="ECO:0000313" key="2">
    <source>
        <dbReference type="EMBL" id="MCI63819.1"/>
    </source>
</evidence>
<feature type="compositionally biased region" description="Low complexity" evidence="1">
    <location>
        <begin position="41"/>
        <end position="60"/>
    </location>
</feature>
<dbReference type="Proteomes" id="UP000265520">
    <property type="component" value="Unassembled WGS sequence"/>
</dbReference>
<dbReference type="EMBL" id="LXQA010644174">
    <property type="protein sequence ID" value="MCI63819.1"/>
    <property type="molecule type" value="Genomic_DNA"/>
</dbReference>
<organism evidence="2 3">
    <name type="scientific">Trifolium medium</name>
    <dbReference type="NCBI Taxonomy" id="97028"/>
    <lineage>
        <taxon>Eukaryota</taxon>
        <taxon>Viridiplantae</taxon>
        <taxon>Streptophyta</taxon>
        <taxon>Embryophyta</taxon>
        <taxon>Tracheophyta</taxon>
        <taxon>Spermatophyta</taxon>
        <taxon>Magnoliopsida</taxon>
        <taxon>eudicotyledons</taxon>
        <taxon>Gunneridae</taxon>
        <taxon>Pentapetalae</taxon>
        <taxon>rosids</taxon>
        <taxon>fabids</taxon>
        <taxon>Fabales</taxon>
        <taxon>Fabaceae</taxon>
        <taxon>Papilionoideae</taxon>
        <taxon>50 kb inversion clade</taxon>
        <taxon>NPAAA clade</taxon>
        <taxon>Hologalegina</taxon>
        <taxon>IRL clade</taxon>
        <taxon>Trifolieae</taxon>
        <taxon>Trifolium</taxon>
    </lineage>
</organism>
<feature type="compositionally biased region" description="Polar residues" evidence="1">
    <location>
        <begin position="25"/>
        <end position="37"/>
    </location>
</feature>
<dbReference type="AlphaFoldDB" id="A0A392TSF6"/>
<sequence length="60" mass="6737">MRIAELNQPQPNTRTRLIAKAMTMSQIPRNKNQTGIERTSKTTTTKPVAATTTTKNNSRH</sequence>
<accession>A0A392TSF6</accession>
<reference evidence="2 3" key="1">
    <citation type="journal article" date="2018" name="Front. Plant Sci.">
        <title>Red Clover (Trifolium pratense) and Zigzag Clover (T. medium) - A Picture of Genomic Similarities and Differences.</title>
        <authorList>
            <person name="Dluhosova J."/>
            <person name="Istvanek J."/>
            <person name="Nedelnik J."/>
            <person name="Repkova J."/>
        </authorList>
    </citation>
    <scope>NUCLEOTIDE SEQUENCE [LARGE SCALE GENOMIC DNA]</scope>
    <source>
        <strain evidence="3">cv. 10/8</strain>
        <tissue evidence="2">Leaf</tissue>
    </source>
</reference>
<keyword evidence="3" id="KW-1185">Reference proteome</keyword>
<name>A0A392TSF6_9FABA</name>
<comment type="caution">
    <text evidence="2">The sequence shown here is derived from an EMBL/GenBank/DDBJ whole genome shotgun (WGS) entry which is preliminary data.</text>
</comment>
<feature type="region of interest" description="Disordered" evidence="1">
    <location>
        <begin position="25"/>
        <end position="60"/>
    </location>
</feature>
<protein>
    <submittedName>
        <fullName evidence="2">Uncharacterized protein</fullName>
    </submittedName>
</protein>
<evidence type="ECO:0000313" key="3">
    <source>
        <dbReference type="Proteomes" id="UP000265520"/>
    </source>
</evidence>